<dbReference type="GO" id="GO:0003824">
    <property type="term" value="F:catalytic activity"/>
    <property type="evidence" value="ECO:0007669"/>
    <property type="project" value="InterPro"/>
</dbReference>
<name>A7HM79_FERNB</name>
<gene>
    <name evidence="7" type="ordered locus">Fnod_1165</name>
</gene>
<dbReference type="SUPFAM" id="SSF102114">
    <property type="entry name" value="Radical SAM enzymes"/>
    <property type="match status" value="1"/>
</dbReference>
<dbReference type="GO" id="GO:0005829">
    <property type="term" value="C:cytosol"/>
    <property type="evidence" value="ECO:0007669"/>
    <property type="project" value="TreeGrafter"/>
</dbReference>
<dbReference type="PANTHER" id="PTHR43409">
    <property type="entry name" value="ANAEROBIC MAGNESIUM-PROTOPORPHYRIN IX MONOMETHYL ESTER CYCLASE-RELATED"/>
    <property type="match status" value="1"/>
</dbReference>
<dbReference type="InterPro" id="IPR023404">
    <property type="entry name" value="rSAM_horseshoe"/>
</dbReference>
<comment type="cofactor">
    <cofactor evidence="1">
        <name>[4Fe-4S] cluster</name>
        <dbReference type="ChEBI" id="CHEBI:49883"/>
    </cofactor>
</comment>
<evidence type="ECO:0000256" key="1">
    <source>
        <dbReference type="ARBA" id="ARBA00001966"/>
    </source>
</evidence>
<keyword evidence="4" id="KW-0408">Iron</keyword>
<dbReference type="OrthoDB" id="9801424at2"/>
<evidence type="ECO:0000256" key="2">
    <source>
        <dbReference type="ARBA" id="ARBA00022691"/>
    </source>
</evidence>
<sequence length="456" mass="53445">MKRKRILLVNPWIEDFAAYDFWLKPVGLLYVGSFLKSLGIEVELIDLMNRYDPELSDYTKVPKDKFYGTGKFPHIEIEKPKILSFVPRKYKRYGMPEELFRKKLQKIKENGSIDAIFVTSTLTYWYPGYFDTINVLRQELDVPIVFGGFFVRNQPHIAKKSGAYIFTKTDLRFLPKFLNDLLGWNLQNSEKDWFLELSPAYELYERIGYVVLLTTLGCPYKCTYCIAHRNWERMKFKDPYRVLDEIEKFSELLKIQDIVFFDDAILIKWQKHLKVILSEIIARGLNKKIRFHLPNGIHAKLLNEEVANLLYEANFKTIKLGYETSGKLQLETGGKVRDEDVVRAAEILRSAGFTYKEVSAYIMINLPGQTEEDVKNAVDVCSSVGIDYSLNEFTPIVGTDIWIELVNKGLLKGTEDPLLLNNTILPYWWDNMRIEQIRRLKEYAQEKRRLYTRESL</sequence>
<protein>
    <submittedName>
        <fullName evidence="7">Radical SAM domain protein</fullName>
    </submittedName>
</protein>
<dbReference type="STRING" id="381764.Fnod_1165"/>
<keyword evidence="5" id="KW-0411">Iron-sulfur</keyword>
<dbReference type="SFLD" id="SFLDG01082">
    <property type="entry name" value="B12-binding_domain_containing"/>
    <property type="match status" value="1"/>
</dbReference>
<reference evidence="7 8" key="2">
    <citation type="journal article" date="2009" name="Proc. Natl. Acad. Sci. U.S.A.">
        <title>On the chimeric nature, thermophilic origin, and phylogenetic placement of the Thermotogales.</title>
        <authorList>
            <person name="Zhaxybayeva O."/>
            <person name="Swithers K.S."/>
            <person name="Lapierre P."/>
            <person name="Fournier G.P."/>
            <person name="Bickhart D.M."/>
            <person name="DeBoy R.T."/>
            <person name="Nelson K.E."/>
            <person name="Nesbo C.L."/>
            <person name="Doolittle W.F."/>
            <person name="Gogarten J.P."/>
            <person name="Noll K.M."/>
        </authorList>
    </citation>
    <scope>NUCLEOTIDE SEQUENCE [LARGE SCALE GENOMIC DNA]</scope>
    <source>
        <strain evidence="8">ATCC 35602 / DSM 5306 / Rt17-B1</strain>
    </source>
</reference>
<dbReference type="RefSeq" id="WP_011994324.1">
    <property type="nucleotide sequence ID" value="NC_009718.1"/>
</dbReference>
<dbReference type="Proteomes" id="UP000002415">
    <property type="component" value="Chromosome"/>
</dbReference>
<reference evidence="7 8" key="1">
    <citation type="submission" date="2007-07" db="EMBL/GenBank/DDBJ databases">
        <title>Complete sequence of Fervidobacterium nodosum Rt17-B1.</title>
        <authorList>
            <consortium name="US DOE Joint Genome Institute"/>
            <person name="Copeland A."/>
            <person name="Lucas S."/>
            <person name="Lapidus A."/>
            <person name="Barry K."/>
            <person name="Glavina del Rio T."/>
            <person name="Dalin E."/>
            <person name="Tice H."/>
            <person name="Pitluck S."/>
            <person name="Saunders E."/>
            <person name="Brettin T."/>
            <person name="Bruce D."/>
            <person name="Detter J.C."/>
            <person name="Han C."/>
            <person name="Schmutz J."/>
            <person name="Larimer F."/>
            <person name="Land M."/>
            <person name="Hauser L."/>
            <person name="Kyrpides N."/>
            <person name="Mikhailova N."/>
            <person name="Nelson K."/>
            <person name="Gogarten J.P."/>
            <person name="Noll K."/>
            <person name="Richardson P."/>
        </authorList>
    </citation>
    <scope>NUCLEOTIDE SEQUENCE [LARGE SCALE GENOMIC DNA]</scope>
    <source>
        <strain evidence="8">ATCC 35602 / DSM 5306 / Rt17-B1</strain>
    </source>
</reference>
<evidence type="ECO:0000259" key="6">
    <source>
        <dbReference type="PROSITE" id="PS51918"/>
    </source>
</evidence>
<dbReference type="AlphaFoldDB" id="A7HM79"/>
<dbReference type="EMBL" id="CP000771">
    <property type="protein sequence ID" value="ABS61012.1"/>
    <property type="molecule type" value="Genomic_DNA"/>
</dbReference>
<dbReference type="HOGENOM" id="CLU_021572_4_3_0"/>
<dbReference type="InterPro" id="IPR006638">
    <property type="entry name" value="Elp3/MiaA/NifB-like_rSAM"/>
</dbReference>
<evidence type="ECO:0000256" key="5">
    <source>
        <dbReference type="ARBA" id="ARBA00023014"/>
    </source>
</evidence>
<evidence type="ECO:0000313" key="8">
    <source>
        <dbReference type="Proteomes" id="UP000002415"/>
    </source>
</evidence>
<dbReference type="eggNOG" id="COG1032">
    <property type="taxonomic scope" value="Bacteria"/>
</dbReference>
<dbReference type="PANTHER" id="PTHR43409:SF15">
    <property type="entry name" value="PUTATIVE-RELATED"/>
    <property type="match status" value="1"/>
</dbReference>
<dbReference type="InterPro" id="IPR051198">
    <property type="entry name" value="BchE-like"/>
</dbReference>
<dbReference type="KEGG" id="fno:Fnod_1165"/>
<evidence type="ECO:0000313" key="7">
    <source>
        <dbReference type="EMBL" id="ABS61012.1"/>
    </source>
</evidence>
<dbReference type="GO" id="GO:0046872">
    <property type="term" value="F:metal ion binding"/>
    <property type="evidence" value="ECO:0007669"/>
    <property type="project" value="UniProtKB-KW"/>
</dbReference>
<keyword evidence="3" id="KW-0479">Metal-binding</keyword>
<accession>A7HM79</accession>
<dbReference type="PROSITE" id="PS51918">
    <property type="entry name" value="RADICAL_SAM"/>
    <property type="match status" value="1"/>
</dbReference>
<dbReference type="GO" id="GO:0051536">
    <property type="term" value="F:iron-sulfur cluster binding"/>
    <property type="evidence" value="ECO:0007669"/>
    <property type="project" value="UniProtKB-KW"/>
</dbReference>
<feature type="domain" description="Radical SAM core" evidence="6">
    <location>
        <begin position="203"/>
        <end position="444"/>
    </location>
</feature>
<dbReference type="InterPro" id="IPR007197">
    <property type="entry name" value="rSAM"/>
</dbReference>
<keyword evidence="8" id="KW-1185">Reference proteome</keyword>
<evidence type="ECO:0000256" key="4">
    <source>
        <dbReference type="ARBA" id="ARBA00023004"/>
    </source>
</evidence>
<evidence type="ECO:0000256" key="3">
    <source>
        <dbReference type="ARBA" id="ARBA00022723"/>
    </source>
</evidence>
<keyword evidence="2" id="KW-0949">S-adenosyl-L-methionine</keyword>
<dbReference type="InterPro" id="IPR058240">
    <property type="entry name" value="rSAM_sf"/>
</dbReference>
<proteinExistence type="predicted"/>
<dbReference type="SMART" id="SM00729">
    <property type="entry name" value="Elp3"/>
    <property type="match status" value="1"/>
</dbReference>
<dbReference type="Gene3D" id="3.80.30.20">
    <property type="entry name" value="tm_1862 like domain"/>
    <property type="match status" value="1"/>
</dbReference>
<dbReference type="SFLD" id="SFLDS00029">
    <property type="entry name" value="Radical_SAM"/>
    <property type="match status" value="1"/>
</dbReference>
<dbReference type="Pfam" id="PF04055">
    <property type="entry name" value="Radical_SAM"/>
    <property type="match status" value="1"/>
</dbReference>
<organism evidence="7 8">
    <name type="scientific">Fervidobacterium nodosum (strain ATCC 35602 / DSM 5306 / Rt17-B1)</name>
    <dbReference type="NCBI Taxonomy" id="381764"/>
    <lineage>
        <taxon>Bacteria</taxon>
        <taxon>Thermotogati</taxon>
        <taxon>Thermotogota</taxon>
        <taxon>Thermotogae</taxon>
        <taxon>Thermotogales</taxon>
        <taxon>Fervidobacteriaceae</taxon>
        <taxon>Fervidobacterium</taxon>
    </lineage>
</organism>